<proteinExistence type="predicted"/>
<protein>
    <recommendedName>
        <fullName evidence="4">Transmembrane protein</fullName>
    </recommendedName>
</protein>
<dbReference type="EMBL" id="CP012622">
    <property type="protein sequence ID" value="ALD66570.1"/>
    <property type="molecule type" value="Genomic_DNA"/>
</dbReference>
<evidence type="ECO:0008006" key="4">
    <source>
        <dbReference type="Google" id="ProtNLM"/>
    </source>
</evidence>
<dbReference type="STRING" id="362837.SCANT_v1c06640"/>
<keyword evidence="1" id="KW-0812">Transmembrane</keyword>
<evidence type="ECO:0000313" key="2">
    <source>
        <dbReference type="EMBL" id="ALD66570.1"/>
    </source>
</evidence>
<dbReference type="PATRIC" id="fig|362837.3.peg.680"/>
<dbReference type="Proteomes" id="UP000063919">
    <property type="component" value="Chromosome"/>
</dbReference>
<dbReference type="KEGG" id="scj:SCANT_v1c06640"/>
<reference evidence="2 3" key="1">
    <citation type="journal article" date="2015" name="Genome Announc.">
        <title>Complete Genome Sequence of Spiroplasma cantharicola CC-1T (DSM 21588), a Bacterium Isolated from Soldier Beetle (Cantharis carolinus).</title>
        <authorList>
            <person name="Lo W.S."/>
            <person name="Liu P.Y."/>
            <person name="Kuo C.H."/>
        </authorList>
    </citation>
    <scope>NUCLEOTIDE SEQUENCE [LARGE SCALE GENOMIC DNA]</scope>
    <source>
        <strain evidence="2 3">CC-1</strain>
    </source>
</reference>
<feature type="transmembrane region" description="Helical" evidence="1">
    <location>
        <begin position="106"/>
        <end position="128"/>
    </location>
</feature>
<name>A0A0M4KEU2_9MOLU</name>
<evidence type="ECO:0000256" key="1">
    <source>
        <dbReference type="SAM" id="Phobius"/>
    </source>
</evidence>
<feature type="transmembrane region" description="Helical" evidence="1">
    <location>
        <begin position="45"/>
        <end position="67"/>
    </location>
</feature>
<evidence type="ECO:0000313" key="3">
    <source>
        <dbReference type="Proteomes" id="UP000063919"/>
    </source>
</evidence>
<keyword evidence="3" id="KW-1185">Reference proteome</keyword>
<gene>
    <name evidence="2" type="ORF">SCANT_v1c06640</name>
</gene>
<keyword evidence="1" id="KW-0472">Membrane</keyword>
<feature type="transmembrane region" description="Helical" evidence="1">
    <location>
        <begin position="12"/>
        <end position="33"/>
    </location>
</feature>
<dbReference type="RefSeq" id="WP_053946323.1">
    <property type="nucleotide sequence ID" value="NZ_CP012622.1"/>
</dbReference>
<organism evidence="2 3">
    <name type="scientific">Spiroplasma cantharicola</name>
    <dbReference type="NCBI Taxonomy" id="362837"/>
    <lineage>
        <taxon>Bacteria</taxon>
        <taxon>Bacillati</taxon>
        <taxon>Mycoplasmatota</taxon>
        <taxon>Mollicutes</taxon>
        <taxon>Entomoplasmatales</taxon>
        <taxon>Spiroplasmataceae</taxon>
        <taxon>Spiroplasma</taxon>
    </lineage>
</organism>
<accession>A0A0M4KEU2</accession>
<keyword evidence="1" id="KW-1133">Transmembrane helix</keyword>
<feature type="transmembrane region" description="Helical" evidence="1">
    <location>
        <begin position="79"/>
        <end position="100"/>
    </location>
</feature>
<dbReference type="AlphaFoldDB" id="A0A0M4KEU2"/>
<sequence length="136" mass="15708">MSKYWISFYTKVIFCFIVVSIKSIIIISTGLNGAVNDNMHLSVKLITTVLLMLLWSLWVVVDILACVYSIKAESQKTSLSWNIIGIVFSSINFITAISVYCNDYTYDYLIFMIFSLGLIIMYSLSIYFEYDKKQIR</sequence>